<keyword evidence="1 2" id="KW-0694">RNA-binding</keyword>
<dbReference type="SMART" id="SM00360">
    <property type="entry name" value="RRM"/>
    <property type="match status" value="1"/>
</dbReference>
<proteinExistence type="predicted"/>
<dbReference type="PANTHER" id="PTHR48025:SF9">
    <property type="entry name" value="OS02G0815200 PROTEIN"/>
    <property type="match status" value="1"/>
</dbReference>
<organism evidence="5">
    <name type="scientific">Rhizophora mucronata</name>
    <name type="common">Asiatic mangrove</name>
    <dbReference type="NCBI Taxonomy" id="61149"/>
    <lineage>
        <taxon>Eukaryota</taxon>
        <taxon>Viridiplantae</taxon>
        <taxon>Streptophyta</taxon>
        <taxon>Embryophyta</taxon>
        <taxon>Tracheophyta</taxon>
        <taxon>Spermatophyta</taxon>
        <taxon>Magnoliopsida</taxon>
        <taxon>eudicotyledons</taxon>
        <taxon>Gunneridae</taxon>
        <taxon>Pentapetalae</taxon>
        <taxon>rosids</taxon>
        <taxon>fabids</taxon>
        <taxon>Malpighiales</taxon>
        <taxon>Rhizophoraceae</taxon>
        <taxon>Rhizophora</taxon>
    </lineage>
</organism>
<evidence type="ECO:0000259" key="4">
    <source>
        <dbReference type="PROSITE" id="PS50102"/>
    </source>
</evidence>
<name>A0A2P2JD96_RHIMU</name>
<dbReference type="PROSITE" id="PS50102">
    <property type="entry name" value="RRM"/>
    <property type="match status" value="1"/>
</dbReference>
<dbReference type="InterPro" id="IPR012677">
    <property type="entry name" value="Nucleotide-bd_a/b_plait_sf"/>
</dbReference>
<dbReference type="SUPFAM" id="SSF54928">
    <property type="entry name" value="RNA-binding domain, RBD"/>
    <property type="match status" value="1"/>
</dbReference>
<accession>A0A2P2JD96</accession>
<evidence type="ECO:0000256" key="3">
    <source>
        <dbReference type="SAM" id="MobiDB-lite"/>
    </source>
</evidence>
<feature type="domain" description="RRM" evidence="4">
    <location>
        <begin position="112"/>
        <end position="175"/>
    </location>
</feature>
<reference evidence="5" key="1">
    <citation type="submission" date="2018-02" db="EMBL/GenBank/DDBJ databases">
        <title>Rhizophora mucronata_Transcriptome.</title>
        <authorList>
            <person name="Meera S.P."/>
            <person name="Sreeshan A."/>
            <person name="Augustine A."/>
        </authorList>
    </citation>
    <scope>NUCLEOTIDE SEQUENCE</scope>
    <source>
        <tissue evidence="5">Leaf</tissue>
    </source>
</reference>
<dbReference type="GO" id="GO:1901259">
    <property type="term" value="P:chloroplast rRNA processing"/>
    <property type="evidence" value="ECO:0007669"/>
    <property type="project" value="TreeGrafter"/>
</dbReference>
<dbReference type="PANTHER" id="PTHR48025">
    <property type="entry name" value="OS02G0815200 PROTEIN"/>
    <property type="match status" value="1"/>
</dbReference>
<dbReference type="GO" id="GO:0009535">
    <property type="term" value="C:chloroplast thylakoid membrane"/>
    <property type="evidence" value="ECO:0007669"/>
    <property type="project" value="TreeGrafter"/>
</dbReference>
<evidence type="ECO:0000256" key="2">
    <source>
        <dbReference type="PROSITE-ProRule" id="PRU00176"/>
    </source>
</evidence>
<sequence>MAATSVAPSSFSPSIHALKCTQTRLICTSESLLKLPPSARMMLAPMSLSCSVEQVSPLVVSWRCPRVLSAAVAQEEAAATAPVEENLDEGEEQVAAEGEGEGEVEATGDGSTKLYFGNLPYNVDSAQLAGIIQEYGSPELIEVLYDRVTGKSRGFAFVTMSSIEDCNAVIDNLGGSVGTLSLPFSMCICLLMHLSGIKNCALKLQNSKHSLFSAIHGPHPEGQLLGQTKTERSFISRNRTQALCWKFVMVCNIRKLDTSISRIRKCGWSESSVRWGDRKVTWLWLRMLLDKIRDGSCP</sequence>
<dbReference type="Pfam" id="PF00076">
    <property type="entry name" value="RRM_1"/>
    <property type="match status" value="1"/>
</dbReference>
<dbReference type="InterPro" id="IPR050502">
    <property type="entry name" value="Euk_RNA-bind_prot"/>
</dbReference>
<evidence type="ECO:0000256" key="1">
    <source>
        <dbReference type="ARBA" id="ARBA00022884"/>
    </source>
</evidence>
<dbReference type="EMBL" id="GGEC01010955">
    <property type="protein sequence ID" value="MBW91438.1"/>
    <property type="molecule type" value="Transcribed_RNA"/>
</dbReference>
<feature type="compositionally biased region" description="Acidic residues" evidence="3">
    <location>
        <begin position="85"/>
        <end position="106"/>
    </location>
</feature>
<feature type="region of interest" description="Disordered" evidence="3">
    <location>
        <begin position="79"/>
        <end position="108"/>
    </location>
</feature>
<dbReference type="GO" id="GO:0003729">
    <property type="term" value="F:mRNA binding"/>
    <property type="evidence" value="ECO:0007669"/>
    <property type="project" value="TreeGrafter"/>
</dbReference>
<dbReference type="Gene3D" id="3.30.70.330">
    <property type="match status" value="1"/>
</dbReference>
<dbReference type="AlphaFoldDB" id="A0A2P2JD96"/>
<dbReference type="InterPro" id="IPR035979">
    <property type="entry name" value="RBD_domain_sf"/>
</dbReference>
<evidence type="ECO:0000313" key="5">
    <source>
        <dbReference type="EMBL" id="MBW91438.1"/>
    </source>
</evidence>
<protein>
    <submittedName>
        <fullName evidence="5">Uncharacterized protein MANES_15G045900</fullName>
    </submittedName>
</protein>
<dbReference type="InterPro" id="IPR000504">
    <property type="entry name" value="RRM_dom"/>
</dbReference>